<proteinExistence type="predicted"/>
<dbReference type="PANTHER" id="PTHR36221">
    <property type="entry name" value="DUF742 DOMAIN-CONTAINING PROTEIN"/>
    <property type="match status" value="1"/>
</dbReference>
<name>A0AAE9Y6A0_9ACTN</name>
<dbReference type="AlphaFoldDB" id="A0AAE9Y6A0"/>
<dbReference type="KEGG" id="ima:PO878_11320"/>
<dbReference type="RefSeq" id="WP_272734613.1">
    <property type="nucleotide sequence ID" value="NZ_CP116942.1"/>
</dbReference>
<dbReference type="InterPro" id="IPR007995">
    <property type="entry name" value="DUF742"/>
</dbReference>
<dbReference type="Pfam" id="PF05331">
    <property type="entry name" value="DUF742"/>
    <property type="match status" value="1"/>
</dbReference>
<evidence type="ECO:0000313" key="2">
    <source>
        <dbReference type="Proteomes" id="UP001216390"/>
    </source>
</evidence>
<sequence length="119" mass="12863">MSPPSHDGAGLRVRPYALTGGRTRARTDLSIETILVLTPAGEARAARMPMERGDILRRCASPTSLAELSAHLHIPLGVARVLAGDLCDEGLLDFNRDHVTDGRPSLRLLERVFDGLQAL</sequence>
<dbReference type="EMBL" id="CP116942">
    <property type="protein sequence ID" value="WCO65088.1"/>
    <property type="molecule type" value="Genomic_DNA"/>
</dbReference>
<evidence type="ECO:0000313" key="1">
    <source>
        <dbReference type="EMBL" id="WCO65088.1"/>
    </source>
</evidence>
<accession>A0AAE9Y6A0</accession>
<organism evidence="1 2">
    <name type="scientific">Iamia majanohamensis</name>
    <dbReference type="NCBI Taxonomy" id="467976"/>
    <lineage>
        <taxon>Bacteria</taxon>
        <taxon>Bacillati</taxon>
        <taxon>Actinomycetota</taxon>
        <taxon>Acidimicrobiia</taxon>
        <taxon>Acidimicrobiales</taxon>
        <taxon>Iamiaceae</taxon>
        <taxon>Iamia</taxon>
    </lineage>
</organism>
<keyword evidence="2" id="KW-1185">Reference proteome</keyword>
<dbReference type="Proteomes" id="UP001216390">
    <property type="component" value="Chromosome"/>
</dbReference>
<gene>
    <name evidence="1" type="ORF">PO878_11320</name>
</gene>
<dbReference type="PANTHER" id="PTHR36221:SF1">
    <property type="entry name" value="DUF742 DOMAIN-CONTAINING PROTEIN"/>
    <property type="match status" value="1"/>
</dbReference>
<protein>
    <submittedName>
        <fullName evidence="1">DUF742 domain-containing protein</fullName>
    </submittedName>
</protein>
<reference evidence="1" key="1">
    <citation type="submission" date="2023-01" db="EMBL/GenBank/DDBJ databases">
        <title>The diversity of Class Acidimicrobiia in South China Sea sediment environments and the proposal of Iamia marina sp. nov., a novel species of the genus Iamia.</title>
        <authorList>
            <person name="He Y."/>
            <person name="Tian X."/>
        </authorList>
    </citation>
    <scope>NUCLEOTIDE SEQUENCE</scope>
    <source>
        <strain evidence="1">DSM 19957</strain>
    </source>
</reference>